<evidence type="ECO:0000313" key="2">
    <source>
        <dbReference type="Proteomes" id="UP000286063"/>
    </source>
</evidence>
<reference evidence="1 2" key="1">
    <citation type="submission" date="2018-08" db="EMBL/GenBank/DDBJ databases">
        <title>A genome reference for cultivated species of the human gut microbiota.</title>
        <authorList>
            <person name="Zou Y."/>
            <person name="Xue W."/>
            <person name="Luo G."/>
        </authorList>
    </citation>
    <scope>NUCLEOTIDE SEQUENCE [LARGE SCALE GENOMIC DNA]</scope>
    <source>
        <strain evidence="1 2">OF02-7</strain>
    </source>
</reference>
<dbReference type="EMBL" id="QSCR01000038">
    <property type="protein sequence ID" value="RGY13169.1"/>
    <property type="molecule type" value="Genomic_DNA"/>
</dbReference>
<comment type="caution">
    <text evidence="1">The sequence shown here is derived from an EMBL/GenBank/DDBJ whole genome shotgun (WGS) entry which is preliminary data.</text>
</comment>
<gene>
    <name evidence="1" type="ORF">DXA50_16830</name>
</gene>
<proteinExistence type="predicted"/>
<accession>A0A413IJB7</accession>
<name>A0A413IJB7_9BACT</name>
<sequence length="72" mass="8245">MPGLEFSSNQDWKSGRQKQVKRLRILWNTQISDLRKAAVKSVPDWHSGICDSDRPVDSRRKSMPVMSTVCEA</sequence>
<organism evidence="1 2">
    <name type="scientific">Butyricimonas virosa</name>
    <dbReference type="NCBI Taxonomy" id="544645"/>
    <lineage>
        <taxon>Bacteria</taxon>
        <taxon>Pseudomonadati</taxon>
        <taxon>Bacteroidota</taxon>
        <taxon>Bacteroidia</taxon>
        <taxon>Bacteroidales</taxon>
        <taxon>Odoribacteraceae</taxon>
        <taxon>Butyricimonas</taxon>
    </lineage>
</organism>
<protein>
    <submittedName>
        <fullName evidence="1">Uncharacterized protein</fullName>
    </submittedName>
</protein>
<dbReference type="Proteomes" id="UP000286063">
    <property type="component" value="Unassembled WGS sequence"/>
</dbReference>
<evidence type="ECO:0000313" key="1">
    <source>
        <dbReference type="EMBL" id="RGY13169.1"/>
    </source>
</evidence>
<dbReference type="AlphaFoldDB" id="A0A413IJB7"/>